<dbReference type="PANTHER" id="PTHR43501:SF1">
    <property type="entry name" value="CYTOSOL NON-SPECIFIC DIPEPTIDASE"/>
    <property type="match status" value="1"/>
</dbReference>
<evidence type="ECO:0000256" key="4">
    <source>
        <dbReference type="ARBA" id="ARBA00022723"/>
    </source>
</evidence>
<protein>
    <recommendedName>
        <fullName evidence="9">Peptidase M20 dimerisation domain-containing protein</fullName>
    </recommendedName>
</protein>
<dbReference type="GO" id="GO:0006508">
    <property type="term" value="P:proteolysis"/>
    <property type="evidence" value="ECO:0007669"/>
    <property type="project" value="UniProtKB-KW"/>
</dbReference>
<evidence type="ECO:0000313" key="10">
    <source>
        <dbReference type="EMBL" id="KKN17437.1"/>
    </source>
</evidence>
<organism evidence="10">
    <name type="scientific">marine sediment metagenome</name>
    <dbReference type="NCBI Taxonomy" id="412755"/>
    <lineage>
        <taxon>unclassified sequences</taxon>
        <taxon>metagenomes</taxon>
        <taxon>ecological metagenomes</taxon>
    </lineage>
</organism>
<dbReference type="FunFam" id="3.40.630.10:FF:000018">
    <property type="entry name" value="Aminoacyl-histidine dipeptidase PepD"/>
    <property type="match status" value="1"/>
</dbReference>
<keyword evidence="7" id="KW-0482">Metalloprotease</keyword>
<name>A0A0F9NZ96_9ZZZZ</name>
<evidence type="ECO:0000256" key="8">
    <source>
        <dbReference type="ARBA" id="ARBA00023285"/>
    </source>
</evidence>
<dbReference type="PIRSF" id="PIRSF016599">
    <property type="entry name" value="Xaa-His_dipept"/>
    <property type="match status" value="1"/>
</dbReference>
<dbReference type="PRINTS" id="PR00934">
    <property type="entry name" value="XHISDIPTASE"/>
</dbReference>
<dbReference type="EMBL" id="LAZR01003520">
    <property type="protein sequence ID" value="KKN17437.1"/>
    <property type="molecule type" value="Genomic_DNA"/>
</dbReference>
<dbReference type="GO" id="GO:0046872">
    <property type="term" value="F:metal ion binding"/>
    <property type="evidence" value="ECO:0007669"/>
    <property type="project" value="UniProtKB-KW"/>
</dbReference>
<proteinExistence type="predicted"/>
<evidence type="ECO:0000256" key="2">
    <source>
        <dbReference type="ARBA" id="ARBA00001947"/>
    </source>
</evidence>
<dbReference type="SUPFAM" id="SSF55031">
    <property type="entry name" value="Bacterial exopeptidase dimerisation domain"/>
    <property type="match status" value="1"/>
</dbReference>
<dbReference type="GO" id="GO:0070573">
    <property type="term" value="F:metallodipeptidase activity"/>
    <property type="evidence" value="ECO:0007669"/>
    <property type="project" value="TreeGrafter"/>
</dbReference>
<dbReference type="InterPro" id="IPR002933">
    <property type="entry name" value="Peptidase_M20"/>
</dbReference>
<evidence type="ECO:0000256" key="1">
    <source>
        <dbReference type="ARBA" id="ARBA00001941"/>
    </source>
</evidence>
<evidence type="ECO:0000256" key="7">
    <source>
        <dbReference type="ARBA" id="ARBA00023049"/>
    </source>
</evidence>
<keyword evidence="6" id="KW-0862">Zinc</keyword>
<dbReference type="PANTHER" id="PTHR43501">
    <property type="entry name" value="CYTOSOL NON-SPECIFIC DIPEPTIDASE"/>
    <property type="match status" value="1"/>
</dbReference>
<evidence type="ECO:0000256" key="5">
    <source>
        <dbReference type="ARBA" id="ARBA00022801"/>
    </source>
</evidence>
<comment type="caution">
    <text evidence="10">The sequence shown here is derived from an EMBL/GenBank/DDBJ whole genome shotgun (WGS) entry which is preliminary data.</text>
</comment>
<dbReference type="Pfam" id="PF07687">
    <property type="entry name" value="M20_dimer"/>
    <property type="match status" value="1"/>
</dbReference>
<keyword evidence="3" id="KW-0645">Protease</keyword>
<comment type="cofactor">
    <cofactor evidence="2">
        <name>Zn(2+)</name>
        <dbReference type="ChEBI" id="CHEBI:29105"/>
    </cofactor>
</comment>
<keyword evidence="8" id="KW-0170">Cobalt</keyword>
<gene>
    <name evidence="10" type="ORF">LCGC14_0965850</name>
</gene>
<dbReference type="Pfam" id="PF01546">
    <property type="entry name" value="Peptidase_M20"/>
    <property type="match status" value="1"/>
</dbReference>
<evidence type="ECO:0000256" key="3">
    <source>
        <dbReference type="ARBA" id="ARBA00022670"/>
    </source>
</evidence>
<dbReference type="FunFam" id="3.40.630.10:FF:000015">
    <property type="entry name" value="Aminoacyl-histidine dipeptidase PepD"/>
    <property type="match status" value="1"/>
</dbReference>
<dbReference type="SUPFAM" id="SSF53187">
    <property type="entry name" value="Zn-dependent exopeptidases"/>
    <property type="match status" value="1"/>
</dbReference>
<comment type="cofactor">
    <cofactor evidence="1">
        <name>Co(2+)</name>
        <dbReference type="ChEBI" id="CHEBI:48828"/>
    </cofactor>
</comment>
<dbReference type="GO" id="GO:0005829">
    <property type="term" value="C:cytosol"/>
    <property type="evidence" value="ECO:0007669"/>
    <property type="project" value="TreeGrafter"/>
</dbReference>
<dbReference type="InterPro" id="IPR036264">
    <property type="entry name" value="Bact_exopeptidase_dim_dom"/>
</dbReference>
<keyword evidence="4" id="KW-0479">Metal-binding</keyword>
<dbReference type="NCBIfam" id="TIGR01893">
    <property type="entry name" value="aa-his-dipept"/>
    <property type="match status" value="1"/>
</dbReference>
<keyword evidence="5" id="KW-0378">Hydrolase</keyword>
<dbReference type="Gene3D" id="3.40.630.10">
    <property type="entry name" value="Zn peptidases"/>
    <property type="match status" value="2"/>
</dbReference>
<feature type="domain" description="Peptidase M20 dimerisation" evidence="9">
    <location>
        <begin position="223"/>
        <end position="298"/>
    </location>
</feature>
<dbReference type="InterPro" id="IPR011650">
    <property type="entry name" value="Peptidase_M20_dimer"/>
</dbReference>
<reference evidence="10" key="1">
    <citation type="journal article" date="2015" name="Nature">
        <title>Complex archaea that bridge the gap between prokaryotes and eukaryotes.</title>
        <authorList>
            <person name="Spang A."/>
            <person name="Saw J.H."/>
            <person name="Jorgensen S.L."/>
            <person name="Zaremba-Niedzwiedzka K."/>
            <person name="Martijn J."/>
            <person name="Lind A.E."/>
            <person name="van Eijk R."/>
            <person name="Schleper C."/>
            <person name="Guy L."/>
            <person name="Ettema T.J."/>
        </authorList>
    </citation>
    <scope>NUCLEOTIDE SEQUENCE</scope>
</reference>
<evidence type="ECO:0000256" key="6">
    <source>
        <dbReference type="ARBA" id="ARBA00022833"/>
    </source>
</evidence>
<sequence>MIFLLNLKDLGQPIEFWKYFEQISKIPRCSEHEERVRNFIKKEADRLGFKSQVDTTGNLVVRIPASSTQTSKGVLQCHLDMVCEKNTSIIHNFSGDPLKLKIEEIDNEKWLSAEGTTLGADNGVGICYLLTLMKKIHKGGLNFGSLGLDLLFTVDEEQGLRGAFKINEDFIDGKFLINLDSEEDDAATIGCAGGKVTFYYIKINTFNVNEIEEKLIPIKIFVSGLIGGHSGVDIHLGRGNALKIISEILWKLNKKYQIHICSIEGGNRTNAIPREVTTIFYIKKNKFSEITAYITTLFKDIKIIFEGIESNLDLSIKSLEDCVENKVISKKVQDELLNIMYLMPNGPLSMHPRINGLVFTSTNFASIKTRDDDIEIKLSQRSLSEYFKTVIWEKLKTLLDLSELEITYIIDSEYPGWVPNFKSKLLAKCKETYNELFNEDLQIKAVHAGLECGILKKKFPQMEMISIGPTSEGAHSPNERLLIKSVEKVWKFLISLLTKAK</sequence>
<dbReference type="AlphaFoldDB" id="A0A0F9NZ96"/>
<evidence type="ECO:0000259" key="9">
    <source>
        <dbReference type="Pfam" id="PF07687"/>
    </source>
</evidence>
<accession>A0A0F9NZ96</accession>
<dbReference type="InterPro" id="IPR001160">
    <property type="entry name" value="Peptidase_M20C"/>
</dbReference>